<dbReference type="OrthoDB" id="4623364at2759"/>
<dbReference type="EMBL" id="KV448165">
    <property type="protein sequence ID" value="OAX42074.1"/>
    <property type="molecule type" value="Genomic_DNA"/>
</dbReference>
<name>A0A1B7NBA7_9AGAM</name>
<dbReference type="InParanoid" id="A0A1B7NBA7"/>
<dbReference type="Proteomes" id="UP000092154">
    <property type="component" value="Unassembled WGS sequence"/>
</dbReference>
<keyword evidence="1" id="KW-0472">Membrane</keyword>
<accession>A0A1B7NBA7</accession>
<feature type="transmembrane region" description="Helical" evidence="1">
    <location>
        <begin position="77"/>
        <end position="96"/>
    </location>
</feature>
<keyword evidence="3" id="KW-1185">Reference proteome</keyword>
<evidence type="ECO:0000313" key="2">
    <source>
        <dbReference type="EMBL" id="OAX42074.1"/>
    </source>
</evidence>
<protein>
    <submittedName>
        <fullName evidence="2">Uncharacterized protein</fullName>
    </submittedName>
</protein>
<sequence length="101" mass="11134">MKKFMTDLALKPKFLEEYKLNPTAIVESAEGLSNLEKFGLKFARDIVVYTLMKATEFDIASGRQLTEEEIAKGNGGLQGALTIVIALFVIVVRSSLRSPDP</sequence>
<organism evidence="2 3">
    <name type="scientific">Rhizopogon vinicolor AM-OR11-026</name>
    <dbReference type="NCBI Taxonomy" id="1314800"/>
    <lineage>
        <taxon>Eukaryota</taxon>
        <taxon>Fungi</taxon>
        <taxon>Dikarya</taxon>
        <taxon>Basidiomycota</taxon>
        <taxon>Agaricomycotina</taxon>
        <taxon>Agaricomycetes</taxon>
        <taxon>Agaricomycetidae</taxon>
        <taxon>Boletales</taxon>
        <taxon>Suillineae</taxon>
        <taxon>Rhizopogonaceae</taxon>
        <taxon>Rhizopogon</taxon>
    </lineage>
</organism>
<dbReference type="STRING" id="1314800.A0A1B7NBA7"/>
<reference evidence="2 3" key="1">
    <citation type="submission" date="2016-06" db="EMBL/GenBank/DDBJ databases">
        <title>Comparative genomics of the ectomycorrhizal sister species Rhizopogon vinicolor and Rhizopogon vesiculosus (Basidiomycota: Boletales) reveals a divergence of the mating type B locus.</title>
        <authorList>
            <consortium name="DOE Joint Genome Institute"/>
            <person name="Mujic A.B."/>
            <person name="Kuo A."/>
            <person name="Tritt A."/>
            <person name="Lipzen A."/>
            <person name="Chen C."/>
            <person name="Johnson J."/>
            <person name="Sharma A."/>
            <person name="Barry K."/>
            <person name="Grigoriev I.V."/>
            <person name="Spatafora J.W."/>
        </authorList>
    </citation>
    <scope>NUCLEOTIDE SEQUENCE [LARGE SCALE GENOMIC DNA]</scope>
    <source>
        <strain evidence="2 3">AM-OR11-026</strain>
    </source>
</reference>
<dbReference type="AlphaFoldDB" id="A0A1B7NBA7"/>
<keyword evidence="1" id="KW-0812">Transmembrane</keyword>
<gene>
    <name evidence="2" type="ORF">K503DRAFT_416350</name>
</gene>
<evidence type="ECO:0000313" key="3">
    <source>
        <dbReference type="Proteomes" id="UP000092154"/>
    </source>
</evidence>
<keyword evidence="1" id="KW-1133">Transmembrane helix</keyword>
<evidence type="ECO:0000256" key="1">
    <source>
        <dbReference type="SAM" id="Phobius"/>
    </source>
</evidence>
<proteinExistence type="predicted"/>